<reference evidence="1 2" key="1">
    <citation type="submission" date="2015-12" db="EMBL/GenBank/DDBJ databases">
        <title>Diversity of Burkholderia near neighbor genomes.</title>
        <authorList>
            <person name="Sahl J."/>
            <person name="Wagner D."/>
            <person name="Keim P."/>
        </authorList>
    </citation>
    <scope>NUCLEOTIDE SEQUENCE [LARGE SCALE GENOMIC DNA]</scope>
    <source>
        <strain evidence="1 2">MSMB1184WGS</strain>
    </source>
</reference>
<accession>A0A1B4PZD1</accession>
<sequence length="107" mass="11383">MAVEKGLPATCTASRLDETATALAEQLRQATSADPSQGITLLALQKLFAALCEFYAHDVAQRGAITPLNTLDGASPTAILMTTTALLRGANLELFELGMWQTWSGMK</sequence>
<proteinExistence type="predicted"/>
<protein>
    <submittedName>
        <fullName evidence="1">Uncharacterized protein</fullName>
    </submittedName>
</protein>
<gene>
    <name evidence="1" type="ORF">WT26_25440</name>
</gene>
<evidence type="ECO:0000313" key="2">
    <source>
        <dbReference type="Proteomes" id="UP000094776"/>
    </source>
</evidence>
<dbReference type="AlphaFoldDB" id="A0A1B4PZD1"/>
<dbReference type="Proteomes" id="UP000094776">
    <property type="component" value="Chromosome 2"/>
</dbReference>
<name>A0A1B4PZD1_BURCE</name>
<dbReference type="EMBL" id="CP013444">
    <property type="protein sequence ID" value="AOK19278.1"/>
    <property type="molecule type" value="Genomic_DNA"/>
</dbReference>
<organism evidence="1 2">
    <name type="scientific">Burkholderia cepacia</name>
    <name type="common">Pseudomonas cepacia</name>
    <dbReference type="NCBI Taxonomy" id="292"/>
    <lineage>
        <taxon>Bacteria</taxon>
        <taxon>Pseudomonadati</taxon>
        <taxon>Pseudomonadota</taxon>
        <taxon>Betaproteobacteria</taxon>
        <taxon>Burkholderiales</taxon>
        <taxon>Burkholderiaceae</taxon>
        <taxon>Burkholderia</taxon>
        <taxon>Burkholderia cepacia complex</taxon>
    </lineage>
</organism>
<evidence type="ECO:0000313" key="1">
    <source>
        <dbReference type="EMBL" id="AOK19278.1"/>
    </source>
</evidence>